<dbReference type="GO" id="GO:0000045">
    <property type="term" value="P:autophagosome assembly"/>
    <property type="evidence" value="ECO:0007669"/>
    <property type="project" value="TreeGrafter"/>
</dbReference>
<dbReference type="PANTHER" id="PTHR34339">
    <property type="entry name" value="STIMULATOR OF INTERFERON GENES PROTEIN"/>
    <property type="match status" value="1"/>
</dbReference>
<keyword evidence="1" id="KW-1133">Transmembrane helix</keyword>
<gene>
    <name evidence="3" type="primary">AVEN_163562_1</name>
    <name evidence="3" type="ORF">NPIL_638751</name>
</gene>
<name>A0A8X6NNS2_NEPPI</name>
<dbReference type="AlphaFoldDB" id="A0A8X6NNS2"/>
<protein>
    <recommendedName>
        <fullName evidence="2">STING ligand-binding domain-containing protein</fullName>
    </recommendedName>
</protein>
<keyword evidence="1" id="KW-0472">Membrane</keyword>
<accession>A0A8X6NNS2</accession>
<feature type="transmembrane region" description="Helical" evidence="1">
    <location>
        <begin position="89"/>
        <end position="108"/>
    </location>
</feature>
<evidence type="ECO:0000259" key="2">
    <source>
        <dbReference type="Pfam" id="PF15009"/>
    </source>
</evidence>
<sequence length="325" mass="37859">MKIILKRTKSPILILFFICLVLLLFNLNEDPFKRLILDDAFLSCFAVLTIIVSTITIQLVIIFGMEYYFGSERKKIFHQLQEYFMTYEILLYVILVDVALGLFCYFTVKFEVVETFAIIIIFSTFFACLDLLFEYDNYDLASSQNSEKSIGALWAYGAYTAFYKKILFDLIQRITEFEKERDIKFLTKKLILICPLSCNATGTLDNKDSEISKEGNLRNVIDDEGANLDRRLTSTVYCINKQSRLCIAAEMPSPLATLWEIREMIDDVILKYHRDCFIHTLRDLLKSHPCIILEYDDLNKKQSEGLHDFLLTSLNFKRTKAEKEV</sequence>
<dbReference type="InterPro" id="IPR055432">
    <property type="entry name" value="STING_LBD"/>
</dbReference>
<dbReference type="GO" id="GO:0035438">
    <property type="term" value="F:cyclic-di-GMP binding"/>
    <property type="evidence" value="ECO:0007669"/>
    <property type="project" value="TreeGrafter"/>
</dbReference>
<dbReference type="PANTHER" id="PTHR34339:SF1">
    <property type="entry name" value="STIMULATOR OF INTERFERON GENES PROTEIN"/>
    <property type="match status" value="1"/>
</dbReference>
<evidence type="ECO:0000256" key="1">
    <source>
        <dbReference type="SAM" id="Phobius"/>
    </source>
</evidence>
<evidence type="ECO:0000313" key="3">
    <source>
        <dbReference type="EMBL" id="GFT23409.1"/>
    </source>
</evidence>
<proteinExistence type="predicted"/>
<dbReference type="InterPro" id="IPR038623">
    <property type="entry name" value="STING_C_sf"/>
</dbReference>
<dbReference type="OrthoDB" id="6053839at2759"/>
<dbReference type="GO" id="GO:0061507">
    <property type="term" value="F:2',3'-cyclic GMP-AMP binding"/>
    <property type="evidence" value="ECO:0007669"/>
    <property type="project" value="TreeGrafter"/>
</dbReference>
<keyword evidence="1" id="KW-0812">Transmembrane</keyword>
<dbReference type="EMBL" id="BMAW01106253">
    <property type="protein sequence ID" value="GFT23409.1"/>
    <property type="molecule type" value="Genomic_DNA"/>
</dbReference>
<dbReference type="Pfam" id="PF15009">
    <property type="entry name" value="STING_LBD"/>
    <property type="match status" value="1"/>
</dbReference>
<feature type="transmembrane region" description="Helical" evidence="1">
    <location>
        <begin position="12"/>
        <end position="28"/>
    </location>
</feature>
<organism evidence="3 4">
    <name type="scientific">Nephila pilipes</name>
    <name type="common">Giant wood spider</name>
    <name type="synonym">Nephila maculata</name>
    <dbReference type="NCBI Taxonomy" id="299642"/>
    <lineage>
        <taxon>Eukaryota</taxon>
        <taxon>Metazoa</taxon>
        <taxon>Ecdysozoa</taxon>
        <taxon>Arthropoda</taxon>
        <taxon>Chelicerata</taxon>
        <taxon>Arachnida</taxon>
        <taxon>Araneae</taxon>
        <taxon>Araneomorphae</taxon>
        <taxon>Entelegynae</taxon>
        <taxon>Araneoidea</taxon>
        <taxon>Nephilidae</taxon>
        <taxon>Nephila</taxon>
    </lineage>
</organism>
<dbReference type="GO" id="GO:0061709">
    <property type="term" value="P:reticulophagy"/>
    <property type="evidence" value="ECO:0007669"/>
    <property type="project" value="TreeGrafter"/>
</dbReference>
<dbReference type="Proteomes" id="UP000887013">
    <property type="component" value="Unassembled WGS sequence"/>
</dbReference>
<dbReference type="Gene3D" id="3.40.50.12100">
    <property type="entry name" value="Stimulator of interferon genes protein"/>
    <property type="match status" value="1"/>
</dbReference>
<dbReference type="InterPro" id="IPR029158">
    <property type="entry name" value="STING"/>
</dbReference>
<keyword evidence="4" id="KW-1185">Reference proteome</keyword>
<dbReference type="GO" id="GO:0005776">
    <property type="term" value="C:autophagosome"/>
    <property type="evidence" value="ECO:0007669"/>
    <property type="project" value="TreeGrafter"/>
</dbReference>
<dbReference type="GO" id="GO:0005789">
    <property type="term" value="C:endoplasmic reticulum membrane"/>
    <property type="evidence" value="ECO:0007669"/>
    <property type="project" value="TreeGrafter"/>
</dbReference>
<feature type="transmembrane region" description="Helical" evidence="1">
    <location>
        <begin position="40"/>
        <end position="69"/>
    </location>
</feature>
<reference evidence="3" key="1">
    <citation type="submission" date="2020-08" db="EMBL/GenBank/DDBJ databases">
        <title>Multicomponent nature underlies the extraordinary mechanical properties of spider dragline silk.</title>
        <authorList>
            <person name="Kono N."/>
            <person name="Nakamura H."/>
            <person name="Mori M."/>
            <person name="Yoshida Y."/>
            <person name="Ohtoshi R."/>
            <person name="Malay A.D."/>
            <person name="Moran D.A.P."/>
            <person name="Tomita M."/>
            <person name="Numata K."/>
            <person name="Arakawa K."/>
        </authorList>
    </citation>
    <scope>NUCLEOTIDE SEQUENCE</scope>
</reference>
<dbReference type="GO" id="GO:0016239">
    <property type="term" value="P:positive regulation of macroautophagy"/>
    <property type="evidence" value="ECO:0007669"/>
    <property type="project" value="TreeGrafter"/>
</dbReference>
<feature type="transmembrane region" description="Helical" evidence="1">
    <location>
        <begin position="114"/>
        <end position="133"/>
    </location>
</feature>
<evidence type="ECO:0000313" key="4">
    <source>
        <dbReference type="Proteomes" id="UP000887013"/>
    </source>
</evidence>
<dbReference type="GO" id="GO:0002218">
    <property type="term" value="P:activation of innate immune response"/>
    <property type="evidence" value="ECO:0007669"/>
    <property type="project" value="InterPro"/>
</dbReference>
<dbReference type="GO" id="GO:0045087">
    <property type="term" value="P:innate immune response"/>
    <property type="evidence" value="ECO:0007669"/>
    <property type="project" value="TreeGrafter"/>
</dbReference>
<comment type="caution">
    <text evidence="3">The sequence shown here is derived from an EMBL/GenBank/DDBJ whole genome shotgun (WGS) entry which is preliminary data.</text>
</comment>
<dbReference type="GO" id="GO:0032481">
    <property type="term" value="P:positive regulation of type I interferon production"/>
    <property type="evidence" value="ECO:0007669"/>
    <property type="project" value="InterPro"/>
</dbReference>
<feature type="domain" description="STING ligand-binding" evidence="2">
    <location>
        <begin position="155"/>
        <end position="289"/>
    </location>
</feature>